<dbReference type="InterPro" id="IPR000783">
    <property type="entry name" value="RNA_pol_subH/Rpb5_C"/>
</dbReference>
<dbReference type="InParanoid" id="A0A6P6XXK2"/>
<dbReference type="GO" id="GO:0006366">
    <property type="term" value="P:transcription by RNA polymerase II"/>
    <property type="evidence" value="ECO:0007669"/>
    <property type="project" value="TreeGrafter"/>
</dbReference>
<dbReference type="InterPro" id="IPR036710">
    <property type="entry name" value="RNA_pol_Rpb5_N_sf"/>
</dbReference>
<dbReference type="InterPro" id="IPR035913">
    <property type="entry name" value="RPB5-like_sf"/>
</dbReference>
<evidence type="ECO:0000259" key="6">
    <source>
        <dbReference type="Pfam" id="PF01191"/>
    </source>
</evidence>
<organism evidence="8 9">
    <name type="scientific">Dermatophagoides pteronyssinus</name>
    <name type="common">European house dust mite</name>
    <dbReference type="NCBI Taxonomy" id="6956"/>
    <lineage>
        <taxon>Eukaryota</taxon>
        <taxon>Metazoa</taxon>
        <taxon>Ecdysozoa</taxon>
        <taxon>Arthropoda</taxon>
        <taxon>Chelicerata</taxon>
        <taxon>Arachnida</taxon>
        <taxon>Acari</taxon>
        <taxon>Acariformes</taxon>
        <taxon>Sarcoptiformes</taxon>
        <taxon>Astigmata</taxon>
        <taxon>Psoroptidia</taxon>
        <taxon>Analgoidea</taxon>
        <taxon>Pyroglyphidae</taxon>
        <taxon>Dermatophagoidinae</taxon>
        <taxon>Dermatophagoides</taxon>
    </lineage>
</organism>
<evidence type="ECO:0000313" key="8">
    <source>
        <dbReference type="Proteomes" id="UP000515146"/>
    </source>
</evidence>
<dbReference type="GO" id="GO:0042797">
    <property type="term" value="P:tRNA transcription by RNA polymerase III"/>
    <property type="evidence" value="ECO:0007669"/>
    <property type="project" value="TreeGrafter"/>
</dbReference>
<dbReference type="FunFam" id="3.90.940.20:FF:000001">
    <property type="entry name" value="DNA-directed RNA polymerases I, II, and III subunit RPABC1"/>
    <property type="match status" value="1"/>
</dbReference>
<evidence type="ECO:0000256" key="3">
    <source>
        <dbReference type="ARBA" id="ARBA00023242"/>
    </source>
</evidence>
<dbReference type="GO" id="GO:0003677">
    <property type="term" value="F:DNA binding"/>
    <property type="evidence" value="ECO:0007669"/>
    <property type="project" value="InterPro"/>
</dbReference>
<evidence type="ECO:0000259" key="7">
    <source>
        <dbReference type="Pfam" id="PF03871"/>
    </source>
</evidence>
<dbReference type="GO" id="GO:0005736">
    <property type="term" value="C:RNA polymerase I complex"/>
    <property type="evidence" value="ECO:0007669"/>
    <property type="project" value="TreeGrafter"/>
</dbReference>
<sequence>MSDKAVRNLWRCRQTCFEMLKDRKYAVAEEETGEDFDAFAARFAERAHNRAAMSFVGTSKLDSNDRVLVYFADEAGKVGVKPIKTLVDQLDERALRAAVFVALQPLTTFAKNAIAEYSSNYKIDFFLESELLFNITKHCYVPTHVKLTEQEKEVLLDSYKIKDVMLPRISQHDAVARYLGLVRGDVVKIIRASESAGRYVTYRLCF</sequence>
<dbReference type="PANTHER" id="PTHR10535">
    <property type="entry name" value="DNA-DIRECTED RNA POLYMERASES I, II, AND III SUBUNIT RPABC1"/>
    <property type="match status" value="1"/>
</dbReference>
<comment type="subcellular location">
    <subcellularLocation>
        <location evidence="1">Nucleus</location>
    </subcellularLocation>
</comment>
<dbReference type="KEGG" id="dpte:113792347"/>
<dbReference type="Pfam" id="PF01191">
    <property type="entry name" value="RNA_pol_Rpb5_C"/>
    <property type="match status" value="1"/>
</dbReference>
<keyword evidence="3" id="KW-0539">Nucleus</keyword>
<dbReference type="GO" id="GO:0003899">
    <property type="term" value="F:DNA-directed RNA polymerase activity"/>
    <property type="evidence" value="ECO:0007669"/>
    <property type="project" value="InterPro"/>
</dbReference>
<dbReference type="OMA" id="DPIVRYY"/>
<dbReference type="InterPro" id="IPR005571">
    <property type="entry name" value="RNA_pol_Rpb5_N"/>
</dbReference>
<dbReference type="InterPro" id="IPR014381">
    <property type="entry name" value="Arch_Rpo5/euc_Rpb5"/>
</dbReference>
<evidence type="ECO:0000256" key="2">
    <source>
        <dbReference type="ARBA" id="ARBA00023163"/>
    </source>
</evidence>
<proteinExistence type="inferred from homology"/>
<protein>
    <recommendedName>
        <fullName evidence="5">RPB5 homolog</fullName>
    </recommendedName>
</protein>
<name>A0A6P6XXK2_DERPT</name>
<dbReference type="SUPFAM" id="SSF53036">
    <property type="entry name" value="Eukaryotic RPB5 N-terminal domain"/>
    <property type="match status" value="1"/>
</dbReference>
<feature type="domain" description="RNA polymerase subunit H/Rpb5 C-terminal" evidence="6">
    <location>
        <begin position="133"/>
        <end position="205"/>
    </location>
</feature>
<dbReference type="Pfam" id="PF03871">
    <property type="entry name" value="RNA_pol_Rpb5_N"/>
    <property type="match status" value="1"/>
</dbReference>
<keyword evidence="2" id="KW-0804">Transcription</keyword>
<dbReference type="Gene3D" id="3.40.1340.10">
    <property type="entry name" value="RNA polymerase, Rpb5, N-terminal domain"/>
    <property type="match status" value="1"/>
</dbReference>
<reference evidence="9" key="1">
    <citation type="submission" date="2025-08" db="UniProtKB">
        <authorList>
            <consortium name="RefSeq"/>
        </authorList>
    </citation>
    <scope>IDENTIFICATION</scope>
    <source>
        <strain evidence="9">Airmid</strain>
    </source>
</reference>
<dbReference type="PANTHER" id="PTHR10535:SF0">
    <property type="entry name" value="DNA-DIRECTED RNA POLYMERASES I, II, AND III SUBUNIT RPABC1"/>
    <property type="match status" value="1"/>
</dbReference>
<dbReference type="GO" id="GO:0006362">
    <property type="term" value="P:transcription elongation by RNA polymerase I"/>
    <property type="evidence" value="ECO:0007669"/>
    <property type="project" value="TreeGrafter"/>
</dbReference>
<evidence type="ECO:0000256" key="5">
    <source>
        <dbReference type="ARBA" id="ARBA00032836"/>
    </source>
</evidence>
<dbReference type="GO" id="GO:0005665">
    <property type="term" value="C:RNA polymerase II, core complex"/>
    <property type="evidence" value="ECO:0007669"/>
    <property type="project" value="TreeGrafter"/>
</dbReference>
<evidence type="ECO:0000313" key="9">
    <source>
        <dbReference type="RefSeq" id="XP_027198057.1"/>
    </source>
</evidence>
<evidence type="ECO:0000256" key="1">
    <source>
        <dbReference type="ARBA" id="ARBA00004123"/>
    </source>
</evidence>
<dbReference type="RefSeq" id="XP_027198057.1">
    <property type="nucleotide sequence ID" value="XM_027342256.1"/>
</dbReference>
<dbReference type="Gene3D" id="3.90.940.20">
    <property type="entry name" value="RPB5-like RNA polymerase subunit"/>
    <property type="match status" value="1"/>
</dbReference>
<gene>
    <name evidence="9" type="primary">LOC113792347</name>
</gene>
<dbReference type="SUPFAM" id="SSF55287">
    <property type="entry name" value="RPB5-like RNA polymerase subunit"/>
    <property type="match status" value="1"/>
</dbReference>
<feature type="domain" description="RNA polymerase Rpb5 N-terminal" evidence="7">
    <location>
        <begin position="4"/>
        <end position="89"/>
    </location>
</feature>
<accession>A0A6P6XXK2</accession>
<evidence type="ECO:0000256" key="4">
    <source>
        <dbReference type="ARBA" id="ARBA00025765"/>
    </source>
</evidence>
<comment type="similarity">
    <text evidence="4">Belongs to the archaeal Rpo5/eukaryotic RPB5 RNA polymerase subunit family.</text>
</comment>
<keyword evidence="8" id="KW-1185">Reference proteome</keyword>
<dbReference type="Proteomes" id="UP000515146">
    <property type="component" value="Unplaced"/>
</dbReference>
<dbReference type="PIRSF" id="PIRSF000747">
    <property type="entry name" value="RPB5"/>
    <property type="match status" value="1"/>
</dbReference>
<dbReference type="OrthoDB" id="248779at2759"/>
<dbReference type="AlphaFoldDB" id="A0A6P6XXK2"/>
<dbReference type="GO" id="GO:0005666">
    <property type="term" value="C:RNA polymerase III complex"/>
    <property type="evidence" value="ECO:0007669"/>
    <property type="project" value="TreeGrafter"/>
</dbReference>